<dbReference type="FunFam" id="1.10.3470.10:FF:000004">
    <property type="entry name" value="Iron compound ABC transporter, permease"/>
    <property type="match status" value="1"/>
</dbReference>
<dbReference type="SUPFAM" id="SSF81345">
    <property type="entry name" value="ABC transporter involved in vitamin B12 uptake, BtuC"/>
    <property type="match status" value="1"/>
</dbReference>
<feature type="transmembrane region" description="Helical" evidence="10">
    <location>
        <begin position="288"/>
        <end position="308"/>
    </location>
</feature>
<comment type="similarity">
    <text evidence="2">Belongs to the binding-protein-dependent transport system permease family. FecCD subfamily.</text>
</comment>
<dbReference type="GO" id="GO:0033214">
    <property type="term" value="P:siderophore-iron import into cell"/>
    <property type="evidence" value="ECO:0007669"/>
    <property type="project" value="TreeGrafter"/>
</dbReference>
<keyword evidence="12" id="KW-1185">Reference proteome</keyword>
<dbReference type="EMBL" id="SRYR01000007">
    <property type="protein sequence ID" value="TGY41529.1"/>
    <property type="molecule type" value="Genomic_DNA"/>
</dbReference>
<evidence type="ECO:0000313" key="11">
    <source>
        <dbReference type="EMBL" id="TGY41529.1"/>
    </source>
</evidence>
<evidence type="ECO:0000256" key="8">
    <source>
        <dbReference type="ARBA" id="ARBA00023004"/>
    </source>
</evidence>
<keyword evidence="9 10" id="KW-0472">Membrane</keyword>
<keyword evidence="5" id="KW-0410">Iron transport</keyword>
<comment type="subcellular location">
    <subcellularLocation>
        <location evidence="1">Cell membrane</location>
        <topology evidence="1">Multi-pass membrane protein</topology>
    </subcellularLocation>
</comment>
<evidence type="ECO:0000256" key="2">
    <source>
        <dbReference type="ARBA" id="ARBA00007935"/>
    </source>
</evidence>
<feature type="transmembrane region" description="Helical" evidence="10">
    <location>
        <begin position="131"/>
        <end position="156"/>
    </location>
</feature>
<sequence length="317" mass="35012">MRNNKKKIIIMSLLAITFLVLFVVWGLNAKNYRFNLSLRIPKVLGILIAGSTISVASLLFQTITNNRIITPSIIGLDSLYGLVQTIVVFIFGSTSIFMVNKTVNFLVSGTLMVILAMILFKVVLKSGRNNIFFLLLVGTVVGTLFRSMSSFMQVLIDPNEFDALQAKLFASFSLVNTKILVVSVIILAIIAILLYKDFNKLDVMSLGREQAVNLGVDYDKFSKKILVIVAILVSLSTALVGPITFLGIIVVNLTYEITKTYKHSVLLIVGTLISIIALVGGQFLVERVFNFTTTISIVINFIGGIYFINLLLRESKL</sequence>
<dbReference type="PANTHER" id="PTHR30472">
    <property type="entry name" value="FERRIC ENTEROBACTIN TRANSPORT SYSTEM PERMEASE PROTEIN"/>
    <property type="match status" value="1"/>
</dbReference>
<name>A0A4S2DHF1_9CLOT</name>
<organism evidence="11 12">
    <name type="scientific">Clostridium sartagoforme</name>
    <dbReference type="NCBI Taxonomy" id="84031"/>
    <lineage>
        <taxon>Bacteria</taxon>
        <taxon>Bacillati</taxon>
        <taxon>Bacillota</taxon>
        <taxon>Clostridia</taxon>
        <taxon>Eubacteriales</taxon>
        <taxon>Clostridiaceae</taxon>
        <taxon>Clostridium</taxon>
    </lineage>
</organism>
<evidence type="ECO:0000256" key="10">
    <source>
        <dbReference type="SAM" id="Phobius"/>
    </source>
</evidence>
<dbReference type="Gene3D" id="1.10.3470.10">
    <property type="entry name" value="ABC transporter involved in vitamin B12 uptake, BtuC"/>
    <property type="match status" value="1"/>
</dbReference>
<keyword evidence="3" id="KW-0813">Transport</keyword>
<evidence type="ECO:0000256" key="7">
    <source>
        <dbReference type="ARBA" id="ARBA00022989"/>
    </source>
</evidence>
<dbReference type="InterPro" id="IPR000522">
    <property type="entry name" value="ABC_transptr_permease_BtuC"/>
</dbReference>
<feature type="transmembrane region" description="Helical" evidence="10">
    <location>
        <begin position="105"/>
        <end position="124"/>
    </location>
</feature>
<accession>A0A4S2DHF1</accession>
<keyword evidence="7 10" id="KW-1133">Transmembrane helix</keyword>
<dbReference type="RefSeq" id="WP_136007550.1">
    <property type="nucleotide sequence ID" value="NZ_SRYR01000007.1"/>
</dbReference>
<evidence type="ECO:0000256" key="6">
    <source>
        <dbReference type="ARBA" id="ARBA00022692"/>
    </source>
</evidence>
<dbReference type="InterPro" id="IPR037294">
    <property type="entry name" value="ABC_BtuC-like"/>
</dbReference>
<dbReference type="CDD" id="cd06550">
    <property type="entry name" value="TM_ABC_iron-siderophores_like"/>
    <property type="match status" value="1"/>
</dbReference>
<keyword evidence="5" id="KW-0406">Ion transport</keyword>
<keyword evidence="6 10" id="KW-0812">Transmembrane</keyword>
<evidence type="ECO:0000256" key="4">
    <source>
        <dbReference type="ARBA" id="ARBA00022475"/>
    </source>
</evidence>
<keyword evidence="4" id="KW-1003">Cell membrane</keyword>
<evidence type="ECO:0000256" key="9">
    <source>
        <dbReference type="ARBA" id="ARBA00023136"/>
    </source>
</evidence>
<dbReference type="Pfam" id="PF01032">
    <property type="entry name" value="FecCD"/>
    <property type="match status" value="1"/>
</dbReference>
<evidence type="ECO:0000256" key="5">
    <source>
        <dbReference type="ARBA" id="ARBA00022496"/>
    </source>
</evidence>
<reference evidence="11 12" key="1">
    <citation type="submission" date="2019-04" db="EMBL/GenBank/DDBJ databases">
        <title>Microbes associate with the intestines of laboratory mice.</title>
        <authorList>
            <person name="Navarre W."/>
            <person name="Wong E."/>
            <person name="Huang K."/>
            <person name="Tropini C."/>
            <person name="Ng K."/>
            <person name="Yu B."/>
        </authorList>
    </citation>
    <scope>NUCLEOTIDE SEQUENCE [LARGE SCALE GENOMIC DNA]</scope>
    <source>
        <strain evidence="11 12">NM50_B9-20</strain>
    </source>
</reference>
<evidence type="ECO:0000313" key="12">
    <source>
        <dbReference type="Proteomes" id="UP000306888"/>
    </source>
</evidence>
<protein>
    <submittedName>
        <fullName evidence="11">Iron ABC transporter permease</fullName>
    </submittedName>
</protein>
<feature type="transmembrane region" description="Helical" evidence="10">
    <location>
        <begin position="79"/>
        <end position="99"/>
    </location>
</feature>
<feature type="transmembrane region" description="Helical" evidence="10">
    <location>
        <begin position="39"/>
        <end position="59"/>
    </location>
</feature>
<evidence type="ECO:0000256" key="3">
    <source>
        <dbReference type="ARBA" id="ARBA00022448"/>
    </source>
</evidence>
<feature type="transmembrane region" description="Helical" evidence="10">
    <location>
        <begin position="168"/>
        <end position="195"/>
    </location>
</feature>
<dbReference type="AlphaFoldDB" id="A0A4S2DHF1"/>
<feature type="transmembrane region" description="Helical" evidence="10">
    <location>
        <begin position="225"/>
        <end position="251"/>
    </location>
</feature>
<comment type="caution">
    <text evidence="11">The sequence shown here is derived from an EMBL/GenBank/DDBJ whole genome shotgun (WGS) entry which is preliminary data.</text>
</comment>
<dbReference type="GO" id="GO:0005886">
    <property type="term" value="C:plasma membrane"/>
    <property type="evidence" value="ECO:0007669"/>
    <property type="project" value="UniProtKB-SubCell"/>
</dbReference>
<keyword evidence="8" id="KW-0408">Iron</keyword>
<dbReference type="OrthoDB" id="9796260at2"/>
<evidence type="ECO:0000256" key="1">
    <source>
        <dbReference type="ARBA" id="ARBA00004651"/>
    </source>
</evidence>
<proteinExistence type="inferred from homology"/>
<dbReference type="Proteomes" id="UP000306888">
    <property type="component" value="Unassembled WGS sequence"/>
</dbReference>
<feature type="transmembrane region" description="Helical" evidence="10">
    <location>
        <begin position="263"/>
        <end position="281"/>
    </location>
</feature>
<dbReference type="PANTHER" id="PTHR30472:SF19">
    <property type="entry name" value="PETROBACTIN IMPORT SYSTEM PERMEASE PROTEIN YCLO"/>
    <property type="match status" value="1"/>
</dbReference>
<gene>
    <name evidence="11" type="ORF">E5347_12430</name>
</gene>
<dbReference type="GO" id="GO:0022857">
    <property type="term" value="F:transmembrane transporter activity"/>
    <property type="evidence" value="ECO:0007669"/>
    <property type="project" value="InterPro"/>
</dbReference>